<dbReference type="AlphaFoldDB" id="A0A840MU11"/>
<evidence type="ECO:0000313" key="1">
    <source>
        <dbReference type="EMBL" id="MBB5020282.1"/>
    </source>
</evidence>
<gene>
    <name evidence="1" type="ORF">HNQ59_003600</name>
</gene>
<dbReference type="EMBL" id="JACHHY010000029">
    <property type="protein sequence ID" value="MBB5020282.1"/>
    <property type="molecule type" value="Genomic_DNA"/>
</dbReference>
<accession>A0A840MU11</accession>
<sequence length="57" mass="6402">MKGLNNGSPRFCNIPAPHLHAALQNNPGDFTSLLTNPYIMRTNYANTNHHTNQNLKK</sequence>
<name>A0A840MU11_9PROT</name>
<keyword evidence="2" id="KW-1185">Reference proteome</keyword>
<comment type="caution">
    <text evidence="1">The sequence shown here is derived from an EMBL/GenBank/DDBJ whole genome shotgun (WGS) entry which is preliminary data.</text>
</comment>
<protein>
    <submittedName>
        <fullName evidence="1">Uncharacterized protein</fullName>
    </submittedName>
</protein>
<reference evidence="1 2" key="1">
    <citation type="submission" date="2020-08" db="EMBL/GenBank/DDBJ databases">
        <title>Genomic Encyclopedia of Type Strains, Phase IV (KMG-IV): sequencing the most valuable type-strain genomes for metagenomic binning, comparative biology and taxonomic classification.</title>
        <authorList>
            <person name="Goeker M."/>
        </authorList>
    </citation>
    <scope>NUCLEOTIDE SEQUENCE [LARGE SCALE GENOMIC DNA]</scope>
    <source>
        <strain evidence="1 2">DSM 27165</strain>
    </source>
</reference>
<organism evidence="1 2">
    <name type="scientific">Chitinivorax tropicus</name>
    <dbReference type="NCBI Taxonomy" id="714531"/>
    <lineage>
        <taxon>Bacteria</taxon>
        <taxon>Pseudomonadati</taxon>
        <taxon>Pseudomonadota</taxon>
        <taxon>Betaproteobacteria</taxon>
        <taxon>Chitinivorax</taxon>
    </lineage>
</organism>
<proteinExistence type="predicted"/>
<dbReference type="Proteomes" id="UP000575898">
    <property type="component" value="Unassembled WGS sequence"/>
</dbReference>
<evidence type="ECO:0000313" key="2">
    <source>
        <dbReference type="Proteomes" id="UP000575898"/>
    </source>
</evidence>